<proteinExistence type="predicted"/>
<dbReference type="Proteomes" id="UP000283269">
    <property type="component" value="Unassembled WGS sequence"/>
</dbReference>
<evidence type="ECO:0000313" key="2">
    <source>
        <dbReference type="Proteomes" id="UP000283269"/>
    </source>
</evidence>
<sequence>MQTVVLCSFVAFFLFFLSVFCVPLDPVLLSFSALPVPPVPVPVSAFPVPSAPAPAALPQPAMFNRIQYNNLFSNLVQLLAAVPPAPLPPQCGGHYVCPISAPASAPAPVLQSAIFNGIQYNNLPENLAHLLAAVLPAPLPLQQGGHNVHSQPFPVCVLSLCDFEHDINEEIDTFFCASCTPSASTSKCPTPFTCYPKAL</sequence>
<evidence type="ECO:0000313" key="1">
    <source>
        <dbReference type="EMBL" id="PPQ89464.1"/>
    </source>
</evidence>
<dbReference type="AlphaFoldDB" id="A0A409XFD7"/>
<dbReference type="EMBL" id="NHYD01001869">
    <property type="protein sequence ID" value="PPQ89464.1"/>
    <property type="molecule type" value="Genomic_DNA"/>
</dbReference>
<organism evidence="1 2">
    <name type="scientific">Psilocybe cyanescens</name>
    <dbReference type="NCBI Taxonomy" id="93625"/>
    <lineage>
        <taxon>Eukaryota</taxon>
        <taxon>Fungi</taxon>
        <taxon>Dikarya</taxon>
        <taxon>Basidiomycota</taxon>
        <taxon>Agaricomycotina</taxon>
        <taxon>Agaricomycetes</taxon>
        <taxon>Agaricomycetidae</taxon>
        <taxon>Agaricales</taxon>
        <taxon>Agaricineae</taxon>
        <taxon>Strophariaceae</taxon>
        <taxon>Psilocybe</taxon>
    </lineage>
</organism>
<protein>
    <submittedName>
        <fullName evidence="1">Uncharacterized protein</fullName>
    </submittedName>
</protein>
<reference evidence="1 2" key="1">
    <citation type="journal article" date="2018" name="Evol. Lett.">
        <title>Horizontal gene cluster transfer increased hallucinogenic mushroom diversity.</title>
        <authorList>
            <person name="Reynolds H.T."/>
            <person name="Vijayakumar V."/>
            <person name="Gluck-Thaler E."/>
            <person name="Korotkin H.B."/>
            <person name="Matheny P.B."/>
            <person name="Slot J.C."/>
        </authorList>
    </citation>
    <scope>NUCLEOTIDE SEQUENCE [LARGE SCALE GENOMIC DNA]</scope>
    <source>
        <strain evidence="1 2">2631</strain>
    </source>
</reference>
<accession>A0A409XFD7</accession>
<keyword evidence="2" id="KW-1185">Reference proteome</keyword>
<name>A0A409XFD7_PSICY</name>
<dbReference type="InParanoid" id="A0A409XFD7"/>
<comment type="caution">
    <text evidence="1">The sequence shown here is derived from an EMBL/GenBank/DDBJ whole genome shotgun (WGS) entry which is preliminary data.</text>
</comment>
<gene>
    <name evidence="1" type="ORF">CVT25_011985</name>
</gene>